<dbReference type="AlphaFoldDB" id="A0A811V1P4"/>
<organism evidence="2 3">
    <name type="scientific">Ceratitis capitata</name>
    <name type="common">Mediterranean fruit fly</name>
    <name type="synonym">Tephritis capitata</name>
    <dbReference type="NCBI Taxonomy" id="7213"/>
    <lineage>
        <taxon>Eukaryota</taxon>
        <taxon>Metazoa</taxon>
        <taxon>Ecdysozoa</taxon>
        <taxon>Arthropoda</taxon>
        <taxon>Hexapoda</taxon>
        <taxon>Insecta</taxon>
        <taxon>Pterygota</taxon>
        <taxon>Neoptera</taxon>
        <taxon>Endopterygota</taxon>
        <taxon>Diptera</taxon>
        <taxon>Brachycera</taxon>
        <taxon>Muscomorpha</taxon>
        <taxon>Tephritoidea</taxon>
        <taxon>Tephritidae</taxon>
        <taxon>Ceratitis</taxon>
        <taxon>Ceratitis</taxon>
    </lineage>
</organism>
<evidence type="ECO:0000313" key="2">
    <source>
        <dbReference type="EMBL" id="CAD7004791.1"/>
    </source>
</evidence>
<name>A0A811V1P4_CERCA</name>
<feature type="region of interest" description="Disordered" evidence="1">
    <location>
        <begin position="37"/>
        <end position="61"/>
    </location>
</feature>
<keyword evidence="3" id="KW-1185">Reference proteome</keyword>
<reference evidence="2" key="1">
    <citation type="submission" date="2020-11" db="EMBL/GenBank/DDBJ databases">
        <authorList>
            <person name="Whitehead M."/>
        </authorList>
    </citation>
    <scope>NUCLEOTIDE SEQUENCE</scope>
    <source>
        <strain evidence="2">EGII</strain>
    </source>
</reference>
<dbReference type="Proteomes" id="UP000606786">
    <property type="component" value="Unassembled WGS sequence"/>
</dbReference>
<proteinExistence type="predicted"/>
<protein>
    <submittedName>
        <fullName evidence="2">(Mediterranean fruit fly) hypothetical protein</fullName>
    </submittedName>
</protein>
<evidence type="ECO:0000256" key="1">
    <source>
        <dbReference type="SAM" id="MobiDB-lite"/>
    </source>
</evidence>
<gene>
    <name evidence="2" type="ORF">CCAP1982_LOCUS13181</name>
</gene>
<dbReference type="EMBL" id="CAJHJT010000034">
    <property type="protein sequence ID" value="CAD7004791.1"/>
    <property type="molecule type" value="Genomic_DNA"/>
</dbReference>
<sequence length="61" mass="6533">MRKVQGGRGPYEGMSCGCGGGGGGGHSIEDFVQQRMTWSAKDNNKPAKPSQGILIRRQQKV</sequence>
<comment type="caution">
    <text evidence="2">The sequence shown here is derived from an EMBL/GenBank/DDBJ whole genome shotgun (WGS) entry which is preliminary data.</text>
</comment>
<accession>A0A811V1P4</accession>
<evidence type="ECO:0000313" key="3">
    <source>
        <dbReference type="Proteomes" id="UP000606786"/>
    </source>
</evidence>